<organism evidence="2 3">
    <name type="scientific">Cercospora kikuchii</name>
    <dbReference type="NCBI Taxonomy" id="84275"/>
    <lineage>
        <taxon>Eukaryota</taxon>
        <taxon>Fungi</taxon>
        <taxon>Dikarya</taxon>
        <taxon>Ascomycota</taxon>
        <taxon>Pezizomycotina</taxon>
        <taxon>Dothideomycetes</taxon>
        <taxon>Dothideomycetidae</taxon>
        <taxon>Mycosphaerellales</taxon>
        <taxon>Mycosphaerellaceae</taxon>
        <taxon>Cercospora</taxon>
    </lineage>
</organism>
<gene>
    <name evidence="2" type="ORF">CKM354_000037100</name>
</gene>
<evidence type="ECO:0000313" key="2">
    <source>
        <dbReference type="EMBL" id="GIZ36905.1"/>
    </source>
</evidence>
<name>A0A9P3CAP3_9PEZI</name>
<dbReference type="RefSeq" id="XP_044651392.1">
    <property type="nucleotide sequence ID" value="XM_044795457.1"/>
</dbReference>
<dbReference type="AlphaFoldDB" id="A0A9P3CAP3"/>
<dbReference type="GeneID" id="68285946"/>
<feature type="compositionally biased region" description="Basic and acidic residues" evidence="1">
    <location>
        <begin position="62"/>
        <end position="78"/>
    </location>
</feature>
<sequence length="380" mass="43362">MASEASDFSGSRRKRIKTVRFAESEQQGFVTGENLNNAFHSPAASPTMATTPTERAAKRQKRAENQSRVGDSKTDNDRGANGSGPRRARNGMILPSFSPENFLIGRWNPPAMDLSSFPDIAPSRRAEKARRDDLERRKHVDDGSDDWYDFEGRVASYTEPWGKDNGQMARAIASNFMDRAKVAHWASRKWADFEDDELTIRTQAAAHAEPDPVKRMELLADSLCEVSRLEVFELIKERLCNEIFLEVYDHKRLASERDREDSVLYAIAHSGRTRVFPQAQRQQIPEGEKTVRTFQPQPQSTIGTFSASDKDRRAANHRLPIFMAQYKDAEEQTEGSARRNSWFSRFIAWCRNCGEELNDGRCPRCKFVEGMDDDEPEFIL</sequence>
<protein>
    <submittedName>
        <fullName evidence="2">Uncharacterized protein</fullName>
    </submittedName>
</protein>
<feature type="region of interest" description="Disordered" evidence="1">
    <location>
        <begin position="1"/>
        <end position="94"/>
    </location>
</feature>
<dbReference type="EMBL" id="BOLY01000001">
    <property type="protein sequence ID" value="GIZ36905.1"/>
    <property type="molecule type" value="Genomic_DNA"/>
</dbReference>
<keyword evidence="3" id="KW-1185">Reference proteome</keyword>
<reference evidence="2 3" key="1">
    <citation type="submission" date="2021-01" db="EMBL/GenBank/DDBJ databases">
        <title>Cercospora kikuchii MAFF 305040 whole genome shotgun sequence.</title>
        <authorList>
            <person name="Kashiwa T."/>
            <person name="Suzuki T."/>
        </authorList>
    </citation>
    <scope>NUCLEOTIDE SEQUENCE [LARGE SCALE GENOMIC DNA]</scope>
    <source>
        <strain evidence="2 3">MAFF 305040</strain>
    </source>
</reference>
<comment type="caution">
    <text evidence="2">The sequence shown here is derived from an EMBL/GenBank/DDBJ whole genome shotgun (WGS) entry which is preliminary data.</text>
</comment>
<evidence type="ECO:0000256" key="1">
    <source>
        <dbReference type="SAM" id="MobiDB-lite"/>
    </source>
</evidence>
<feature type="compositionally biased region" description="Low complexity" evidence="1">
    <location>
        <begin position="41"/>
        <end position="53"/>
    </location>
</feature>
<accession>A0A9P3CAP3</accession>
<feature type="compositionally biased region" description="Polar residues" evidence="1">
    <location>
        <begin position="24"/>
        <end position="39"/>
    </location>
</feature>
<evidence type="ECO:0000313" key="3">
    <source>
        <dbReference type="Proteomes" id="UP000825890"/>
    </source>
</evidence>
<dbReference type="Proteomes" id="UP000825890">
    <property type="component" value="Unassembled WGS sequence"/>
</dbReference>
<proteinExistence type="predicted"/>
<dbReference type="OrthoDB" id="3645041at2759"/>